<dbReference type="NCBIfam" id="NF005691">
    <property type="entry name" value="PRK07494.1"/>
    <property type="match status" value="1"/>
</dbReference>
<dbReference type="UniPathway" id="UPA00232"/>
<dbReference type="NCBIfam" id="TIGR01988">
    <property type="entry name" value="Ubi-OHases"/>
    <property type="match status" value="1"/>
</dbReference>
<evidence type="ECO:0000313" key="10">
    <source>
        <dbReference type="Proteomes" id="UP000481252"/>
    </source>
</evidence>
<dbReference type="Pfam" id="PF01494">
    <property type="entry name" value="FAD_binding_3"/>
    <property type="match status" value="1"/>
</dbReference>
<dbReference type="InterPro" id="IPR010971">
    <property type="entry name" value="UbiH/COQ6"/>
</dbReference>
<evidence type="ECO:0000256" key="5">
    <source>
        <dbReference type="ARBA" id="ARBA00022827"/>
    </source>
</evidence>
<keyword evidence="10" id="KW-1185">Reference proteome</keyword>
<dbReference type="RefSeq" id="WP_165113881.1">
    <property type="nucleotide sequence ID" value="NZ_JAAKZG010000001.1"/>
</dbReference>
<dbReference type="InterPro" id="IPR036188">
    <property type="entry name" value="FAD/NAD-bd_sf"/>
</dbReference>
<proteinExistence type="inferred from homology"/>
<evidence type="ECO:0000256" key="4">
    <source>
        <dbReference type="ARBA" id="ARBA00022630"/>
    </source>
</evidence>
<dbReference type="GO" id="GO:0071949">
    <property type="term" value="F:FAD binding"/>
    <property type="evidence" value="ECO:0007669"/>
    <property type="project" value="InterPro"/>
</dbReference>
<keyword evidence="5" id="KW-0274">FAD</keyword>
<name>A0A7C9V6L2_9HYPH</name>
<comment type="caution">
    <text evidence="9">The sequence shown here is derived from an EMBL/GenBank/DDBJ whole genome shotgun (WGS) entry which is preliminary data.</text>
</comment>
<protein>
    <submittedName>
        <fullName evidence="9">UbiH/UbiF family hydroxylase</fullName>
    </submittedName>
</protein>
<evidence type="ECO:0000313" key="9">
    <source>
        <dbReference type="EMBL" id="NGN39926.1"/>
    </source>
</evidence>
<evidence type="ECO:0000256" key="3">
    <source>
        <dbReference type="ARBA" id="ARBA00005349"/>
    </source>
</evidence>
<reference evidence="9 10" key="1">
    <citation type="submission" date="2020-02" db="EMBL/GenBank/DDBJ databases">
        <title>Genome sequence of the type strain CGMCC 1.15528 of Mesorhizobium zhangyense.</title>
        <authorList>
            <person name="Gao J."/>
            <person name="Sun J."/>
        </authorList>
    </citation>
    <scope>NUCLEOTIDE SEQUENCE [LARGE SCALE GENOMIC DNA]</scope>
    <source>
        <strain evidence="9 10">CGMCC 1.15528</strain>
    </source>
</reference>
<feature type="domain" description="FAD-binding" evidence="8">
    <location>
        <begin position="7"/>
        <end position="335"/>
    </location>
</feature>
<dbReference type="PANTHER" id="PTHR43876:SF7">
    <property type="entry name" value="UBIQUINONE BIOSYNTHESIS MONOOXYGENASE COQ6, MITOCHONDRIAL"/>
    <property type="match status" value="1"/>
</dbReference>
<keyword evidence="6" id="KW-0560">Oxidoreductase</keyword>
<keyword evidence="4" id="KW-0285">Flavoprotein</keyword>
<dbReference type="GO" id="GO:0016705">
    <property type="term" value="F:oxidoreductase activity, acting on paired donors, with incorporation or reduction of molecular oxygen"/>
    <property type="evidence" value="ECO:0007669"/>
    <property type="project" value="InterPro"/>
</dbReference>
<comment type="cofactor">
    <cofactor evidence="1">
        <name>FAD</name>
        <dbReference type="ChEBI" id="CHEBI:57692"/>
    </cofactor>
</comment>
<evidence type="ECO:0000256" key="2">
    <source>
        <dbReference type="ARBA" id="ARBA00004749"/>
    </source>
</evidence>
<dbReference type="EMBL" id="JAAKZG010000001">
    <property type="protein sequence ID" value="NGN39926.1"/>
    <property type="molecule type" value="Genomic_DNA"/>
</dbReference>
<dbReference type="SUPFAM" id="SSF51905">
    <property type="entry name" value="FAD/NAD(P)-binding domain"/>
    <property type="match status" value="1"/>
</dbReference>
<dbReference type="Proteomes" id="UP000481252">
    <property type="component" value="Unassembled WGS sequence"/>
</dbReference>
<sequence length="403" mass="42915">MDRTDQVNVVVAGTGPAGLIAALAFAHAGFSVSLVGPAVSGKDRRTTALMTPALKFLDTLGITAAIEPKAAPLRIMRIIDATRRLIRSPIVTFHASEIGEPLFGLNIPNRDLNEALEHAVTNHAGIAWHHALVERWQIGADTVLAILSDGTEISAKLAVAADGRTSPAREAAGISTSTQAYPQAALVINFGHTRGHANTSTEFHTETGPFTQVPLPGDRSSLVWVVEPETAEQLAGLDDEALSARVEERMQSMLGRVSVEPGRQIYPLSATLPKRFAQNRVALVGEAAHVFPPIGAQGLNLGIRDIQQLIEIASIHREDPGSADALSSYDARRRPDILARSGAVSLLNQSLLSNIIPAQLLRSAGLGILGSFAPLRTLFMREGLRPGSGLSSLASSLREQIRR</sequence>
<evidence type="ECO:0000259" key="8">
    <source>
        <dbReference type="Pfam" id="PF01494"/>
    </source>
</evidence>
<dbReference type="AlphaFoldDB" id="A0A7C9V6L2"/>
<organism evidence="9 10">
    <name type="scientific">Mesorhizobium zhangyense</name>
    <dbReference type="NCBI Taxonomy" id="1776730"/>
    <lineage>
        <taxon>Bacteria</taxon>
        <taxon>Pseudomonadati</taxon>
        <taxon>Pseudomonadota</taxon>
        <taxon>Alphaproteobacteria</taxon>
        <taxon>Hyphomicrobiales</taxon>
        <taxon>Phyllobacteriaceae</taxon>
        <taxon>Mesorhizobium</taxon>
    </lineage>
</organism>
<dbReference type="PANTHER" id="PTHR43876">
    <property type="entry name" value="UBIQUINONE BIOSYNTHESIS MONOOXYGENASE COQ6, MITOCHONDRIAL"/>
    <property type="match status" value="1"/>
</dbReference>
<dbReference type="PRINTS" id="PR00420">
    <property type="entry name" value="RNGMNOXGNASE"/>
</dbReference>
<dbReference type="GO" id="GO:0004497">
    <property type="term" value="F:monooxygenase activity"/>
    <property type="evidence" value="ECO:0007669"/>
    <property type="project" value="UniProtKB-KW"/>
</dbReference>
<dbReference type="GO" id="GO:0006744">
    <property type="term" value="P:ubiquinone biosynthetic process"/>
    <property type="evidence" value="ECO:0007669"/>
    <property type="project" value="UniProtKB-UniPathway"/>
</dbReference>
<dbReference type="InterPro" id="IPR051205">
    <property type="entry name" value="UbiH/COQ6_monooxygenase"/>
</dbReference>
<accession>A0A7C9V6L2</accession>
<evidence type="ECO:0000256" key="7">
    <source>
        <dbReference type="ARBA" id="ARBA00023033"/>
    </source>
</evidence>
<evidence type="ECO:0000256" key="6">
    <source>
        <dbReference type="ARBA" id="ARBA00023002"/>
    </source>
</evidence>
<gene>
    <name evidence="9" type="ORF">G6N74_02500</name>
</gene>
<comment type="pathway">
    <text evidence="2">Cofactor biosynthesis; ubiquinone biosynthesis.</text>
</comment>
<keyword evidence="7" id="KW-0503">Monooxygenase</keyword>
<dbReference type="InterPro" id="IPR002938">
    <property type="entry name" value="FAD-bd"/>
</dbReference>
<comment type="similarity">
    <text evidence="3">Belongs to the UbiH/COQ6 family.</text>
</comment>
<evidence type="ECO:0000256" key="1">
    <source>
        <dbReference type="ARBA" id="ARBA00001974"/>
    </source>
</evidence>
<dbReference type="Gene3D" id="3.50.50.60">
    <property type="entry name" value="FAD/NAD(P)-binding domain"/>
    <property type="match status" value="2"/>
</dbReference>